<evidence type="ECO:0000313" key="2">
    <source>
        <dbReference type="Proteomes" id="UP000681526"/>
    </source>
</evidence>
<dbReference type="EMBL" id="CAJRAY010000097">
    <property type="protein sequence ID" value="CAG5092862.1"/>
    <property type="molecule type" value="Genomic_DNA"/>
</dbReference>
<protein>
    <submittedName>
        <fullName evidence="1">4-oxalocrotonate tautomerase</fullName>
    </submittedName>
</protein>
<evidence type="ECO:0000313" key="1">
    <source>
        <dbReference type="EMBL" id="CAG5092862.1"/>
    </source>
</evidence>
<keyword evidence="2" id="KW-1185">Reference proteome</keyword>
<accession>A0ABN7S5J2</accession>
<reference evidence="1 2" key="1">
    <citation type="submission" date="2021-04" db="EMBL/GenBank/DDBJ databases">
        <authorList>
            <person name="Rakotoarivonina H."/>
        </authorList>
    </citation>
    <scope>NUCLEOTIDE SEQUENCE [LARGE SCALE GENOMIC DNA]</scope>
    <source>
        <strain evidence="1 2">XE</strain>
    </source>
</reference>
<organism evidence="1 2">
    <name type="scientific">Thermobacillus xylanilyticus</name>
    <dbReference type="NCBI Taxonomy" id="76633"/>
    <lineage>
        <taxon>Bacteria</taxon>
        <taxon>Bacillati</taxon>
        <taxon>Bacillota</taxon>
        <taxon>Bacilli</taxon>
        <taxon>Bacillales</taxon>
        <taxon>Paenibacillaceae</taxon>
        <taxon>Thermobacillus</taxon>
    </lineage>
</organism>
<dbReference type="Proteomes" id="UP000681526">
    <property type="component" value="Unassembled WGS sequence"/>
</dbReference>
<sequence>MIILLEPPMENWGVLGKPATDLDHGFTIDV</sequence>
<name>A0ABN7S5J2_THEXY</name>
<comment type="caution">
    <text evidence="1">The sequence shown here is derived from an EMBL/GenBank/DDBJ whole genome shotgun (WGS) entry which is preliminary data.</text>
</comment>
<gene>
    <name evidence="1" type="primary">txxe 3740</name>
    <name evidence="1" type="ORF">TXXE_18945</name>
</gene>
<proteinExistence type="predicted"/>